<comment type="subcellular location">
    <subcellularLocation>
        <location evidence="1">Cytoplasm</location>
    </subcellularLocation>
</comment>
<dbReference type="PANTHER" id="PTHR43272">
    <property type="entry name" value="LONG-CHAIN-FATTY-ACID--COA LIGASE"/>
    <property type="match status" value="1"/>
</dbReference>
<dbReference type="SUPFAM" id="SSF56801">
    <property type="entry name" value="Acetyl-CoA synthetase-like"/>
    <property type="match status" value="1"/>
</dbReference>
<protein>
    <recommendedName>
        <fullName evidence="15">Long-chain-fatty-acid--CoA ligase ACSBG2</fullName>
        <ecNumber evidence="10">6.2.1.15</ecNumber>
        <ecNumber evidence="11">6.2.1.3</ecNumber>
    </recommendedName>
    <alternativeName>
        <fullName evidence="17">Acyl-CoA synthetase bubblegum family member 2</fullName>
    </alternativeName>
    <alternativeName>
        <fullName evidence="16">Arachidonate--CoA ligase ACSBG2</fullName>
    </alternativeName>
</protein>
<evidence type="ECO:0000256" key="15">
    <source>
        <dbReference type="ARBA" id="ARBA00040479"/>
    </source>
</evidence>
<dbReference type="GO" id="GO:0047676">
    <property type="term" value="F:arachidonate-CoA ligase activity"/>
    <property type="evidence" value="ECO:0007669"/>
    <property type="project" value="UniProtKB-EC"/>
</dbReference>
<evidence type="ECO:0000256" key="4">
    <source>
        <dbReference type="ARBA" id="ARBA00022741"/>
    </source>
</evidence>
<dbReference type="PROSITE" id="PS00455">
    <property type="entry name" value="AMP_BINDING"/>
    <property type="match status" value="1"/>
</dbReference>
<keyword evidence="2" id="KW-0963">Cytoplasm</keyword>
<dbReference type="AlphaFoldDB" id="A0A8D0H6M7"/>
<evidence type="ECO:0000256" key="14">
    <source>
        <dbReference type="ARBA" id="ARBA00038034"/>
    </source>
</evidence>
<dbReference type="GO" id="GO:0016020">
    <property type="term" value="C:membrane"/>
    <property type="evidence" value="ECO:0007669"/>
    <property type="project" value="TreeGrafter"/>
</dbReference>
<evidence type="ECO:0000256" key="19">
    <source>
        <dbReference type="ARBA" id="ARBA00049139"/>
    </source>
</evidence>
<name>A0A8D0H6M7_SPHPU</name>
<comment type="catalytic activity">
    <reaction evidence="8">
        <text>a long-chain fatty acid + ATP + CoA = a long-chain fatty acyl-CoA + AMP + diphosphate</text>
        <dbReference type="Rhea" id="RHEA:15421"/>
        <dbReference type="ChEBI" id="CHEBI:30616"/>
        <dbReference type="ChEBI" id="CHEBI:33019"/>
        <dbReference type="ChEBI" id="CHEBI:57287"/>
        <dbReference type="ChEBI" id="CHEBI:57560"/>
        <dbReference type="ChEBI" id="CHEBI:83139"/>
        <dbReference type="ChEBI" id="CHEBI:456215"/>
        <dbReference type="EC" id="6.2.1.3"/>
    </reaction>
    <physiologicalReaction direction="left-to-right" evidence="8">
        <dbReference type="Rhea" id="RHEA:15422"/>
    </physiologicalReaction>
</comment>
<dbReference type="EC" id="6.2.1.15" evidence="10"/>
<evidence type="ECO:0000256" key="6">
    <source>
        <dbReference type="ARBA" id="ARBA00022840"/>
    </source>
</evidence>
<keyword evidence="3" id="KW-0436">Ligase</keyword>
<evidence type="ECO:0000313" key="21">
    <source>
        <dbReference type="Ensembl" id="ENSSPUP00000015292.1"/>
    </source>
</evidence>
<dbReference type="EC" id="6.2.1.3" evidence="11"/>
<evidence type="ECO:0000256" key="3">
    <source>
        <dbReference type="ARBA" id="ARBA00022598"/>
    </source>
</evidence>
<dbReference type="OMA" id="ETCAYVC"/>
<dbReference type="InterPro" id="IPR000873">
    <property type="entry name" value="AMP-dep_synth/lig_dom"/>
</dbReference>
<evidence type="ECO:0000256" key="5">
    <source>
        <dbReference type="ARBA" id="ARBA00022832"/>
    </source>
</evidence>
<keyword evidence="4" id="KW-0547">Nucleotide-binding</keyword>
<evidence type="ECO:0000256" key="7">
    <source>
        <dbReference type="ARBA" id="ARBA00023098"/>
    </source>
</evidence>
<dbReference type="Proteomes" id="UP000694392">
    <property type="component" value="Unplaced"/>
</dbReference>
<dbReference type="InterPro" id="IPR020845">
    <property type="entry name" value="AMP-binding_CS"/>
</dbReference>
<keyword evidence="5" id="KW-0276">Fatty acid metabolism</keyword>
<reference evidence="21" key="1">
    <citation type="submission" date="2025-08" db="UniProtKB">
        <authorList>
            <consortium name="Ensembl"/>
        </authorList>
    </citation>
    <scope>IDENTIFICATION</scope>
</reference>
<accession>A0A8D0H6M7</accession>
<keyword evidence="22" id="KW-1185">Reference proteome</keyword>
<dbReference type="InterPro" id="IPR042099">
    <property type="entry name" value="ANL_N_sf"/>
</dbReference>
<dbReference type="GeneTree" id="ENSGT00940000155332"/>
<evidence type="ECO:0000256" key="12">
    <source>
        <dbReference type="ARBA" id="ARBA00035848"/>
    </source>
</evidence>
<comment type="catalytic activity">
    <reaction evidence="18">
        <text>tetracosanoate + ATP + CoA = tetracosanoyl-CoA + AMP + diphosphate</text>
        <dbReference type="Rhea" id="RHEA:33639"/>
        <dbReference type="ChEBI" id="CHEBI:30616"/>
        <dbReference type="ChEBI" id="CHEBI:31014"/>
        <dbReference type="ChEBI" id="CHEBI:33019"/>
        <dbReference type="ChEBI" id="CHEBI:57287"/>
        <dbReference type="ChEBI" id="CHEBI:65052"/>
        <dbReference type="ChEBI" id="CHEBI:456215"/>
    </reaction>
    <physiologicalReaction direction="left-to-right" evidence="18">
        <dbReference type="Rhea" id="RHEA:33640"/>
    </physiologicalReaction>
</comment>
<dbReference type="Pfam" id="PF23562">
    <property type="entry name" value="AMP-binding_C_3"/>
    <property type="match status" value="1"/>
</dbReference>
<evidence type="ECO:0000256" key="8">
    <source>
        <dbReference type="ARBA" id="ARBA00024484"/>
    </source>
</evidence>
<keyword evidence="6" id="KW-0067">ATP-binding</keyword>
<evidence type="ECO:0000256" key="17">
    <source>
        <dbReference type="ARBA" id="ARBA00043192"/>
    </source>
</evidence>
<evidence type="ECO:0000256" key="10">
    <source>
        <dbReference type="ARBA" id="ARBA00026113"/>
    </source>
</evidence>
<evidence type="ECO:0000259" key="20">
    <source>
        <dbReference type="Pfam" id="PF00501"/>
    </source>
</evidence>
<evidence type="ECO:0000256" key="11">
    <source>
        <dbReference type="ARBA" id="ARBA00026121"/>
    </source>
</evidence>
<dbReference type="GO" id="GO:0005783">
    <property type="term" value="C:endoplasmic reticulum"/>
    <property type="evidence" value="ECO:0007669"/>
    <property type="project" value="TreeGrafter"/>
</dbReference>
<dbReference type="Pfam" id="PF00501">
    <property type="entry name" value="AMP-binding"/>
    <property type="match status" value="1"/>
</dbReference>
<evidence type="ECO:0000313" key="22">
    <source>
        <dbReference type="Proteomes" id="UP000694392"/>
    </source>
</evidence>
<dbReference type="Gene3D" id="3.40.50.12780">
    <property type="entry name" value="N-terminal domain of ligase-like"/>
    <property type="match status" value="1"/>
</dbReference>
<evidence type="ECO:0000256" key="2">
    <source>
        <dbReference type="ARBA" id="ARBA00022490"/>
    </source>
</evidence>
<evidence type="ECO:0000256" key="13">
    <source>
        <dbReference type="ARBA" id="ARBA00036043"/>
    </source>
</evidence>
<organism evidence="21 22">
    <name type="scientific">Sphenodon punctatus</name>
    <name type="common">Tuatara</name>
    <name type="synonym">Hatteria punctata</name>
    <dbReference type="NCBI Taxonomy" id="8508"/>
    <lineage>
        <taxon>Eukaryota</taxon>
        <taxon>Metazoa</taxon>
        <taxon>Chordata</taxon>
        <taxon>Craniata</taxon>
        <taxon>Vertebrata</taxon>
        <taxon>Euteleostomi</taxon>
        <taxon>Lepidosauria</taxon>
        <taxon>Sphenodontia</taxon>
        <taxon>Sphenodontidae</taxon>
        <taxon>Sphenodon</taxon>
    </lineage>
</organism>
<comment type="catalytic activity">
    <reaction evidence="13">
        <text>(9Z)-octadecenoate + ATP + CoA = (9Z)-octadecenoyl-CoA + AMP + diphosphate</text>
        <dbReference type="Rhea" id="RHEA:33607"/>
        <dbReference type="ChEBI" id="CHEBI:30616"/>
        <dbReference type="ChEBI" id="CHEBI:30823"/>
        <dbReference type="ChEBI" id="CHEBI:33019"/>
        <dbReference type="ChEBI" id="CHEBI:57287"/>
        <dbReference type="ChEBI" id="CHEBI:57387"/>
        <dbReference type="ChEBI" id="CHEBI:456215"/>
    </reaction>
    <physiologicalReaction direction="left-to-right" evidence="13">
        <dbReference type="Rhea" id="RHEA:33608"/>
    </physiologicalReaction>
</comment>
<sequence length="730" mass="80536">MRWTTLSEPEMCTALSEPAMDGFLKSAVPEPCEVSLNDVMINSSPCAVNHRAEATEETETKEPEMFRSKAPPAPVLWTSKRDGEVKLRLEESGIGSRKPITVHELLQESVKKYGDFYALASKKGEKWIKITYKQYYEECRKTAKSFLKLGLERFHGVGILGFNSAEWFIADIGAILAGGFAVGIYTTNSPEACQYVAENCGANILVVENHKQLQKILEVQHKLPLLKAIIQYGEELKEKQPNLYTWAEFMRLGSDVPDSALDSIIASQKPNQCCTLIYTSGTTGQPKGVMLSHDNITWTALAAGNYVGLIKPPECQEFVVSYLPLSHIAAQMIDIWLPIQFGAQTCFAQPDALKGSLVETLREVRPTAFMGVPRVWEKMEERMKSVGAKSSALRRKIAAWAKEVGLDTNLKRIEGSHELPINFRLARQLVYKKVRRALGLDRCTKTYTGAAPIMKETLMFFLSLDIPVYELYGMSESSGPHTMTVPNSFKPTSCGKEMTGSRTLIDKPDSDGIGEICFSGRHIFMGYLNMEDKTKEAIDEEGWLHSGDLGKHDKDGFLFVTGRIKELIITAGGENIPPVPIEDAVKEAVPIISNVMLVGDKAKFLAMLLTLKCVVNGDTGEPEDDLTPEVIEYCQKLGSKATKVSGIVGSKDTAVYAAIQKGITAVNDKAPSNAQKVQKWVLLEKDFSITGGELGPTMKLKRPVVAKMYQEQIDQIYSNVGTPADGAPPQ</sequence>
<comment type="similarity">
    <text evidence="14">Belongs to the ATP-dependent AMP-binding enzyme family. Bubblegum subfamily.</text>
</comment>
<dbReference type="Ensembl" id="ENSSPUT00000016311.1">
    <property type="protein sequence ID" value="ENSSPUP00000015292.1"/>
    <property type="gene ID" value="ENSSPUG00000011809.1"/>
</dbReference>
<evidence type="ECO:0000256" key="18">
    <source>
        <dbReference type="ARBA" id="ARBA00048666"/>
    </source>
</evidence>
<evidence type="ECO:0000256" key="1">
    <source>
        <dbReference type="ARBA" id="ARBA00004496"/>
    </source>
</evidence>
<keyword evidence="7" id="KW-0443">Lipid metabolism</keyword>
<dbReference type="CDD" id="cd05933">
    <property type="entry name" value="ACSBG_like"/>
    <property type="match status" value="1"/>
</dbReference>
<evidence type="ECO:0000256" key="9">
    <source>
        <dbReference type="ARBA" id="ARBA00024548"/>
    </source>
</evidence>
<comment type="catalytic activity">
    <reaction evidence="12">
        <text>(9Z,12Z)-octadecadienoate + ATP + CoA = (9Z,12Z)-octadecadienoyl-CoA + AMP + diphosphate</text>
        <dbReference type="Rhea" id="RHEA:33651"/>
        <dbReference type="ChEBI" id="CHEBI:30245"/>
        <dbReference type="ChEBI" id="CHEBI:30616"/>
        <dbReference type="ChEBI" id="CHEBI:33019"/>
        <dbReference type="ChEBI" id="CHEBI:57287"/>
        <dbReference type="ChEBI" id="CHEBI:57383"/>
        <dbReference type="ChEBI" id="CHEBI:456215"/>
    </reaction>
    <physiologicalReaction direction="left-to-right" evidence="12">
        <dbReference type="Rhea" id="RHEA:33652"/>
    </physiologicalReaction>
</comment>
<dbReference type="PANTHER" id="PTHR43272:SF101">
    <property type="entry name" value="ACYL-COA SYNTHETASE BUBBLEGUM FAMILY MEMBER 2-RELATED"/>
    <property type="match status" value="1"/>
</dbReference>
<evidence type="ECO:0000256" key="16">
    <source>
        <dbReference type="ARBA" id="ARBA00042118"/>
    </source>
</evidence>
<comment type="catalytic activity">
    <reaction evidence="9">
        <text>(5Z,8Z,11Z,14Z)-eicosatetraenoate + ATP + CoA = (5Z,8Z,11Z,14Z)-eicosatetraenoyl-CoA + AMP + diphosphate</text>
        <dbReference type="Rhea" id="RHEA:19713"/>
        <dbReference type="ChEBI" id="CHEBI:30616"/>
        <dbReference type="ChEBI" id="CHEBI:32395"/>
        <dbReference type="ChEBI" id="CHEBI:33019"/>
        <dbReference type="ChEBI" id="CHEBI:57287"/>
        <dbReference type="ChEBI" id="CHEBI:57368"/>
        <dbReference type="ChEBI" id="CHEBI:456215"/>
        <dbReference type="EC" id="6.2.1.15"/>
    </reaction>
    <physiologicalReaction direction="left-to-right" evidence="9">
        <dbReference type="Rhea" id="RHEA:19714"/>
    </physiologicalReaction>
</comment>
<feature type="domain" description="AMP-dependent synthetase/ligase" evidence="20">
    <location>
        <begin position="106"/>
        <end position="528"/>
    </location>
</feature>
<reference evidence="21" key="2">
    <citation type="submission" date="2025-09" db="UniProtKB">
        <authorList>
            <consortium name="Ensembl"/>
        </authorList>
    </citation>
    <scope>IDENTIFICATION</scope>
</reference>
<dbReference type="GO" id="GO:0005524">
    <property type="term" value="F:ATP binding"/>
    <property type="evidence" value="ECO:0007669"/>
    <property type="project" value="UniProtKB-KW"/>
</dbReference>
<proteinExistence type="inferred from homology"/>
<comment type="catalytic activity">
    <reaction evidence="19">
        <text>hexadecanoate + ATP + CoA = hexadecanoyl-CoA + AMP + diphosphate</text>
        <dbReference type="Rhea" id="RHEA:30751"/>
        <dbReference type="ChEBI" id="CHEBI:7896"/>
        <dbReference type="ChEBI" id="CHEBI:30616"/>
        <dbReference type="ChEBI" id="CHEBI:33019"/>
        <dbReference type="ChEBI" id="CHEBI:57287"/>
        <dbReference type="ChEBI" id="CHEBI:57379"/>
        <dbReference type="ChEBI" id="CHEBI:456215"/>
    </reaction>
    <physiologicalReaction direction="left-to-right" evidence="19">
        <dbReference type="Rhea" id="RHEA:30752"/>
    </physiologicalReaction>
</comment>